<sequence length="284" mass="30100">MTKMRFTDAVVLALFAPLVLGQIALKCSELHLIYARATTEPPSGMSGSTTPQQFETAASKTPTKGFGAAGFSLLQELTKLVPALTAYPVNYPADWSGCSSETKGVNDILTQLSTMAKACPNQKYVLGGHSQGAVVTTSVASKIPKDLLPRVIAVTMFGAPPCPEVVKGMCRSYCNKGDDICDGSANAKSLGKCSGKAPGVRRWFDVRNETEEAIHAEASTLWLSNLAEPMSPAAIEQAQEECSGAATPEKGHVTSGYAKSYNRDAFYTKAAACYIFKRLKGVAA</sequence>
<keyword evidence="2" id="KW-1015">Disulfide bond</keyword>
<keyword evidence="1" id="KW-0378">Hydrolase</keyword>
<dbReference type="OrthoDB" id="2586582at2759"/>
<dbReference type="SMART" id="SM01110">
    <property type="entry name" value="Cutinase"/>
    <property type="match status" value="1"/>
</dbReference>
<dbReference type="Proteomes" id="UP000800235">
    <property type="component" value="Unassembled WGS sequence"/>
</dbReference>
<keyword evidence="3" id="KW-0732">Signal</keyword>
<proteinExistence type="predicted"/>
<feature type="chain" id="PRO_5040152836" evidence="3">
    <location>
        <begin position="22"/>
        <end position="284"/>
    </location>
</feature>
<comment type="caution">
    <text evidence="4">The sequence shown here is derived from an EMBL/GenBank/DDBJ whole genome shotgun (WGS) entry which is preliminary data.</text>
</comment>
<evidence type="ECO:0000256" key="3">
    <source>
        <dbReference type="SAM" id="SignalP"/>
    </source>
</evidence>
<dbReference type="InterPro" id="IPR029058">
    <property type="entry name" value="AB_hydrolase_fold"/>
</dbReference>
<name>A0A9P4NZY4_9PEZI</name>
<gene>
    <name evidence="4" type="ORF">EJ08DRAFT_676130</name>
</gene>
<accession>A0A9P4NZY4</accession>
<dbReference type="InterPro" id="IPR000675">
    <property type="entry name" value="Cutinase/axe"/>
</dbReference>
<dbReference type="GO" id="GO:0052689">
    <property type="term" value="F:carboxylic ester hydrolase activity"/>
    <property type="evidence" value="ECO:0007669"/>
    <property type="project" value="UniProtKB-ARBA"/>
</dbReference>
<feature type="signal peptide" evidence="3">
    <location>
        <begin position="1"/>
        <end position="21"/>
    </location>
</feature>
<dbReference type="EMBL" id="MU007017">
    <property type="protein sequence ID" value="KAF2434171.1"/>
    <property type="molecule type" value="Genomic_DNA"/>
</dbReference>
<organism evidence="4 5">
    <name type="scientific">Tothia fuscella</name>
    <dbReference type="NCBI Taxonomy" id="1048955"/>
    <lineage>
        <taxon>Eukaryota</taxon>
        <taxon>Fungi</taxon>
        <taxon>Dikarya</taxon>
        <taxon>Ascomycota</taxon>
        <taxon>Pezizomycotina</taxon>
        <taxon>Dothideomycetes</taxon>
        <taxon>Pleosporomycetidae</taxon>
        <taxon>Venturiales</taxon>
        <taxon>Cylindrosympodiaceae</taxon>
        <taxon>Tothia</taxon>
    </lineage>
</organism>
<evidence type="ECO:0000256" key="1">
    <source>
        <dbReference type="ARBA" id="ARBA00022801"/>
    </source>
</evidence>
<keyword evidence="5" id="KW-1185">Reference proteome</keyword>
<dbReference type="Gene3D" id="3.40.50.1820">
    <property type="entry name" value="alpha/beta hydrolase"/>
    <property type="match status" value="1"/>
</dbReference>
<protein>
    <submittedName>
        <fullName evidence="4">Alpha/beta-hydrolase</fullName>
    </submittedName>
</protein>
<dbReference type="SUPFAM" id="SSF53474">
    <property type="entry name" value="alpha/beta-Hydrolases"/>
    <property type="match status" value="1"/>
</dbReference>
<dbReference type="Pfam" id="PF01083">
    <property type="entry name" value="Cutinase"/>
    <property type="match status" value="1"/>
</dbReference>
<dbReference type="PANTHER" id="PTHR33630">
    <property type="entry name" value="CUTINASE RV1984C-RELATED-RELATED"/>
    <property type="match status" value="1"/>
</dbReference>
<reference evidence="4" key="1">
    <citation type="journal article" date="2020" name="Stud. Mycol.">
        <title>101 Dothideomycetes genomes: a test case for predicting lifestyles and emergence of pathogens.</title>
        <authorList>
            <person name="Haridas S."/>
            <person name="Albert R."/>
            <person name="Binder M."/>
            <person name="Bloem J."/>
            <person name="Labutti K."/>
            <person name="Salamov A."/>
            <person name="Andreopoulos B."/>
            <person name="Baker S."/>
            <person name="Barry K."/>
            <person name="Bills G."/>
            <person name="Bluhm B."/>
            <person name="Cannon C."/>
            <person name="Castanera R."/>
            <person name="Culley D."/>
            <person name="Daum C."/>
            <person name="Ezra D."/>
            <person name="Gonzalez J."/>
            <person name="Henrissat B."/>
            <person name="Kuo A."/>
            <person name="Liang C."/>
            <person name="Lipzen A."/>
            <person name="Lutzoni F."/>
            <person name="Magnuson J."/>
            <person name="Mondo S."/>
            <person name="Nolan M."/>
            <person name="Ohm R."/>
            <person name="Pangilinan J."/>
            <person name="Park H.-J."/>
            <person name="Ramirez L."/>
            <person name="Alfaro M."/>
            <person name="Sun H."/>
            <person name="Tritt A."/>
            <person name="Yoshinaga Y."/>
            <person name="Zwiers L.-H."/>
            <person name="Turgeon B."/>
            <person name="Goodwin S."/>
            <person name="Spatafora J."/>
            <person name="Crous P."/>
            <person name="Grigoriev I."/>
        </authorList>
    </citation>
    <scope>NUCLEOTIDE SEQUENCE</scope>
    <source>
        <strain evidence="4">CBS 130266</strain>
    </source>
</reference>
<evidence type="ECO:0000313" key="5">
    <source>
        <dbReference type="Proteomes" id="UP000800235"/>
    </source>
</evidence>
<dbReference type="AlphaFoldDB" id="A0A9P4NZY4"/>
<dbReference type="PANTHER" id="PTHR33630:SF9">
    <property type="entry name" value="CUTINASE 4"/>
    <property type="match status" value="1"/>
</dbReference>
<evidence type="ECO:0000256" key="2">
    <source>
        <dbReference type="ARBA" id="ARBA00023157"/>
    </source>
</evidence>
<evidence type="ECO:0000313" key="4">
    <source>
        <dbReference type="EMBL" id="KAF2434171.1"/>
    </source>
</evidence>